<name>A0AAJ6B2T5_9HYPH</name>
<reference evidence="1" key="1">
    <citation type="submission" date="2023-03" db="EMBL/GenBank/DDBJ databases">
        <title>Andean soil-derived lignocellulolytic bacterial consortium as a source of novel taxa and putative plastic-active enzymes.</title>
        <authorList>
            <person name="Diaz-Garcia L."/>
            <person name="Chuvochina M."/>
            <person name="Feuerriegel G."/>
            <person name="Bunk B."/>
            <person name="Sproer C."/>
            <person name="Streit W.R."/>
            <person name="Rodriguez L.M."/>
            <person name="Overmann J."/>
            <person name="Jimenez D.J."/>
        </authorList>
    </citation>
    <scope>NUCLEOTIDE SEQUENCE</scope>
    <source>
        <strain evidence="1">MAG 4196</strain>
    </source>
</reference>
<evidence type="ECO:0000313" key="1">
    <source>
        <dbReference type="EMBL" id="WEK05798.1"/>
    </source>
</evidence>
<organism evidence="1 2">
    <name type="scientific">Candidatus Devosia phytovorans</name>
    <dbReference type="NCBI Taxonomy" id="3121372"/>
    <lineage>
        <taxon>Bacteria</taxon>
        <taxon>Pseudomonadati</taxon>
        <taxon>Pseudomonadota</taxon>
        <taxon>Alphaproteobacteria</taxon>
        <taxon>Hyphomicrobiales</taxon>
        <taxon>Devosiaceae</taxon>
        <taxon>Devosia</taxon>
    </lineage>
</organism>
<dbReference type="Proteomes" id="UP001217476">
    <property type="component" value="Chromosome"/>
</dbReference>
<sequence>MPFYTITIVTTVDATGKPMPSTDAGKKAVRQVQVWDERSHGQLHPAP</sequence>
<dbReference type="AlphaFoldDB" id="A0AAJ6B2T5"/>
<evidence type="ECO:0000313" key="2">
    <source>
        <dbReference type="Proteomes" id="UP001217476"/>
    </source>
</evidence>
<proteinExistence type="predicted"/>
<gene>
    <name evidence="1" type="ORF">P0Y65_05950</name>
</gene>
<dbReference type="EMBL" id="CP119312">
    <property type="protein sequence ID" value="WEK05798.1"/>
    <property type="molecule type" value="Genomic_DNA"/>
</dbReference>
<accession>A0AAJ6B2T5</accession>
<protein>
    <submittedName>
        <fullName evidence="1">Uncharacterized protein</fullName>
    </submittedName>
</protein>